<accession>A0A5C8EXF3</accession>
<evidence type="ECO:0000313" key="9">
    <source>
        <dbReference type="Proteomes" id="UP000324574"/>
    </source>
</evidence>
<dbReference type="PANTHER" id="PTHR28629:SF4">
    <property type="entry name" value="TRIOKINASE_FMN CYCLASE"/>
    <property type="match status" value="1"/>
</dbReference>
<sequence>MKKIINDLDNIIIEELKGMEKAYNNIIKVYYEPIFITRKELSKKVAIVSGGGSGHEPLHGGFVGYGMLDAACPGPVFTSPTPDQMEAAVKSVNKDMGVLLLIKNYTGDVMNFQMAEEICKSEGINVKSVIIEDDVAVKDSLYTTGRRGVGATVFFEKICGASAERGDNIDKVIEYANYCKENARSMGMALTSCTVPAAGKPTFNISDDEIEMGIGIHGEPGIERIKIKKANEIAEKMMEKICNDIPYKNGDEVICMVNGMGGTPLMELYILYNCVEEIAKNKGIKIVRNLVGNYVTSIDMAGASISLMKTNNDILKLWDYPVNTAALRWGM</sequence>
<dbReference type="InterPro" id="IPR004006">
    <property type="entry name" value="DhaK_dom"/>
</dbReference>
<dbReference type="Proteomes" id="UP000324574">
    <property type="component" value="Unassembled WGS sequence"/>
</dbReference>
<dbReference type="InterPro" id="IPR050861">
    <property type="entry name" value="Dihydroxyacetone_Kinase"/>
</dbReference>
<keyword evidence="4 8" id="KW-0808">Transferase</keyword>
<proteinExistence type="predicted"/>
<dbReference type="NCBIfam" id="TIGR02363">
    <property type="entry name" value="dhaK1"/>
    <property type="match status" value="1"/>
</dbReference>
<dbReference type="Gene3D" id="3.40.50.10440">
    <property type="entry name" value="Dihydroxyacetone kinase, domain 1"/>
    <property type="match status" value="1"/>
</dbReference>
<evidence type="ECO:0000256" key="5">
    <source>
        <dbReference type="ARBA" id="ARBA00022777"/>
    </source>
</evidence>
<organism evidence="8 9">
    <name type="scientific">Brachyspira aalborgi</name>
    <dbReference type="NCBI Taxonomy" id="29522"/>
    <lineage>
        <taxon>Bacteria</taxon>
        <taxon>Pseudomonadati</taxon>
        <taxon>Spirochaetota</taxon>
        <taxon>Spirochaetia</taxon>
        <taxon>Brachyspirales</taxon>
        <taxon>Brachyspiraceae</taxon>
        <taxon>Brachyspira</taxon>
    </lineage>
</organism>
<dbReference type="GO" id="GO:0019563">
    <property type="term" value="P:glycerol catabolic process"/>
    <property type="evidence" value="ECO:0007669"/>
    <property type="project" value="TreeGrafter"/>
</dbReference>
<evidence type="ECO:0000256" key="1">
    <source>
        <dbReference type="ARBA" id="ARBA00001113"/>
    </source>
</evidence>
<evidence type="ECO:0000259" key="7">
    <source>
        <dbReference type="PROSITE" id="PS51481"/>
    </source>
</evidence>
<dbReference type="GO" id="GO:0005829">
    <property type="term" value="C:cytosol"/>
    <property type="evidence" value="ECO:0007669"/>
    <property type="project" value="TreeGrafter"/>
</dbReference>
<comment type="pathway">
    <text evidence="2">Polyol metabolism; glycerol degradation.</text>
</comment>
<dbReference type="FunFam" id="3.40.50.10440:FF:000001">
    <property type="entry name" value="Dihydroxyacetone kinase, DhaK subunit"/>
    <property type="match status" value="1"/>
</dbReference>
<dbReference type="InterPro" id="IPR012736">
    <property type="entry name" value="DhaK_1"/>
</dbReference>
<evidence type="ECO:0000256" key="4">
    <source>
        <dbReference type="ARBA" id="ARBA00022679"/>
    </source>
</evidence>
<gene>
    <name evidence="8" type="primary">dhaK</name>
    <name evidence="8" type="ORF">EPJ70_11790</name>
</gene>
<dbReference type="Gene3D" id="3.30.1180.20">
    <property type="entry name" value="Dihydroxyacetone kinase, domain 2"/>
    <property type="match status" value="1"/>
</dbReference>
<name>A0A5C8EXF3_9SPIR</name>
<keyword evidence="5 8" id="KW-0418">Kinase</keyword>
<comment type="caution">
    <text evidence="8">The sequence shown here is derived from an EMBL/GenBank/DDBJ whole genome shotgun (WGS) entry which is preliminary data.</text>
</comment>
<dbReference type="GO" id="GO:0004371">
    <property type="term" value="F:glycerone kinase activity"/>
    <property type="evidence" value="ECO:0007669"/>
    <property type="project" value="InterPro"/>
</dbReference>
<dbReference type="Pfam" id="PF02733">
    <property type="entry name" value="Dak1"/>
    <property type="match status" value="1"/>
</dbReference>
<dbReference type="EMBL" id="SAYG01000018">
    <property type="protein sequence ID" value="TXJ42625.1"/>
    <property type="molecule type" value="Genomic_DNA"/>
</dbReference>
<comment type="catalytic activity">
    <reaction evidence="1">
        <text>dihydroxyacetone + phosphoenolpyruvate = dihydroxyacetone phosphate + pyruvate</text>
        <dbReference type="Rhea" id="RHEA:18381"/>
        <dbReference type="ChEBI" id="CHEBI:15361"/>
        <dbReference type="ChEBI" id="CHEBI:16016"/>
        <dbReference type="ChEBI" id="CHEBI:57642"/>
        <dbReference type="ChEBI" id="CHEBI:58702"/>
        <dbReference type="EC" id="2.7.1.121"/>
    </reaction>
</comment>
<dbReference type="AlphaFoldDB" id="A0A5C8EXF3"/>
<dbReference type="EC" id="2.7.1.121" evidence="3"/>
<evidence type="ECO:0000256" key="6">
    <source>
        <dbReference type="ARBA" id="ARBA00022798"/>
    </source>
</evidence>
<dbReference type="SUPFAM" id="SSF82549">
    <property type="entry name" value="DAK1/DegV-like"/>
    <property type="match status" value="1"/>
</dbReference>
<evidence type="ECO:0000256" key="3">
    <source>
        <dbReference type="ARBA" id="ARBA00012095"/>
    </source>
</evidence>
<evidence type="ECO:0000313" key="8">
    <source>
        <dbReference type="EMBL" id="TXJ42625.1"/>
    </source>
</evidence>
<dbReference type="PANTHER" id="PTHR28629">
    <property type="entry name" value="TRIOKINASE/FMN CYCLASE"/>
    <property type="match status" value="1"/>
</dbReference>
<dbReference type="GO" id="GO:0047324">
    <property type="term" value="F:phosphoenolpyruvate-glycerone phosphotransferase activity"/>
    <property type="evidence" value="ECO:0007669"/>
    <property type="project" value="UniProtKB-EC"/>
</dbReference>
<dbReference type="RefSeq" id="WP_147527566.1">
    <property type="nucleotide sequence ID" value="NZ_SAYG01000018.1"/>
</dbReference>
<protein>
    <recommendedName>
        <fullName evidence="3">phosphoenolpyruvate--glycerone phosphotransferase</fullName>
        <ecNumber evidence="3">2.7.1.121</ecNumber>
    </recommendedName>
</protein>
<dbReference type="PROSITE" id="PS51481">
    <property type="entry name" value="DHAK"/>
    <property type="match status" value="1"/>
</dbReference>
<reference evidence="8 9" key="1">
    <citation type="journal article" date="1992" name="Lakartidningen">
        <title>[Penicillin V and not amoxicillin is the first choice preparation in acute otitis].</title>
        <authorList>
            <person name="Kamme C."/>
            <person name="Lundgren K."/>
            <person name="Prellner K."/>
        </authorList>
    </citation>
    <scope>NUCLEOTIDE SEQUENCE [LARGE SCALE GENOMIC DNA]</scope>
    <source>
        <strain evidence="8 9">PC3714II</strain>
    </source>
</reference>
<keyword evidence="6" id="KW-0319">Glycerol metabolism</keyword>
<dbReference type="FunFam" id="3.30.1180.20:FF:000002">
    <property type="entry name" value="Dihydroxyacetone kinase subunit DhaK"/>
    <property type="match status" value="1"/>
</dbReference>
<evidence type="ECO:0000256" key="2">
    <source>
        <dbReference type="ARBA" id="ARBA00004745"/>
    </source>
</evidence>
<feature type="domain" description="DhaK" evidence="7">
    <location>
        <begin position="7"/>
        <end position="329"/>
    </location>
</feature>